<dbReference type="EMBL" id="LLXJ01000278">
    <property type="protein sequence ID" value="PKC11935.1"/>
    <property type="molecule type" value="Genomic_DNA"/>
</dbReference>
<reference evidence="3 4" key="3">
    <citation type="submission" date="2017-10" db="EMBL/GenBank/DDBJ databases">
        <title>Extensive intraspecific genome diversity in a model arbuscular mycorrhizal fungus.</title>
        <authorList>
            <person name="Chen E.C.H."/>
            <person name="Morin E."/>
            <person name="Baudet D."/>
            <person name="Noel J."/>
            <person name="Ndikumana S."/>
            <person name="Charron P."/>
            <person name="St-Onge C."/>
            <person name="Giorgi J."/>
            <person name="Grigoriev I.V."/>
            <person name="Roux C."/>
            <person name="Martin F.M."/>
            <person name="Corradi N."/>
        </authorList>
    </citation>
    <scope>NUCLEOTIDE SEQUENCE [LARGE SCALE GENOMIC DNA]</scope>
    <source>
        <strain evidence="3 4">A1</strain>
    </source>
</reference>
<accession>A0A2I1EKG6</accession>
<dbReference type="Proteomes" id="UP000232722">
    <property type="component" value="Unassembled WGS sequence"/>
</dbReference>
<evidence type="ECO:0000313" key="4">
    <source>
        <dbReference type="Proteomes" id="UP000232688"/>
    </source>
</evidence>
<dbReference type="EMBL" id="CAGKOT010000038">
    <property type="protein sequence ID" value="CAB5378063.1"/>
    <property type="molecule type" value="Genomic_DNA"/>
</dbReference>
<dbReference type="Proteomes" id="UP000232688">
    <property type="component" value="Unassembled WGS sequence"/>
</dbReference>
<name>A0A2I1EKG6_9GLOM</name>
<reference evidence="2 5" key="1">
    <citation type="submission" date="2016-04" db="EMBL/GenBank/DDBJ databases">
        <title>Genome analyses suggest a sexual origin of heterokaryosis in a supposedly ancient asexual fungus.</title>
        <authorList>
            <person name="Ropars J."/>
            <person name="Sedzielewska K."/>
            <person name="Noel J."/>
            <person name="Charron P."/>
            <person name="Farinelli L."/>
            <person name="Marton T."/>
            <person name="Kruger M."/>
            <person name="Pelin A."/>
            <person name="Brachmann A."/>
            <person name="Corradi N."/>
        </authorList>
    </citation>
    <scope>NUCLEOTIDE SEQUENCE [LARGE SCALE GENOMIC DNA]</scope>
    <source>
        <strain evidence="2 5">A5</strain>
    </source>
</reference>
<gene>
    <name evidence="1" type="ORF">CHRIB12_LOCUS16038</name>
    <name evidence="3" type="ORF">RhiirA1_522663</name>
    <name evidence="2" type="ORF">RhiirA5_465618</name>
</gene>
<protein>
    <submittedName>
        <fullName evidence="1">Uncharacterized protein</fullName>
    </submittedName>
</protein>
<dbReference type="VEuPathDB" id="FungiDB:RhiirFUN_009093"/>
<evidence type="ECO:0000313" key="2">
    <source>
        <dbReference type="EMBL" id="PKC11935.1"/>
    </source>
</evidence>
<dbReference type="Proteomes" id="UP000684084">
    <property type="component" value="Unassembled WGS sequence"/>
</dbReference>
<evidence type="ECO:0000313" key="6">
    <source>
        <dbReference type="Proteomes" id="UP000684084"/>
    </source>
</evidence>
<dbReference type="VEuPathDB" id="FungiDB:RhiirFUN_009094"/>
<organism evidence="1 6">
    <name type="scientific">Rhizophagus irregularis</name>
    <dbReference type="NCBI Taxonomy" id="588596"/>
    <lineage>
        <taxon>Eukaryota</taxon>
        <taxon>Fungi</taxon>
        <taxon>Fungi incertae sedis</taxon>
        <taxon>Mucoromycota</taxon>
        <taxon>Glomeromycotina</taxon>
        <taxon>Glomeromycetes</taxon>
        <taxon>Glomerales</taxon>
        <taxon>Glomeraceae</taxon>
        <taxon>Rhizophagus</taxon>
    </lineage>
</organism>
<reference evidence="1" key="5">
    <citation type="submission" date="2020-05" db="EMBL/GenBank/DDBJ databases">
        <authorList>
            <person name="Rincon C."/>
            <person name="Sanders R I."/>
            <person name="Robbins C."/>
            <person name="Chaturvedi A."/>
        </authorList>
    </citation>
    <scope>NUCLEOTIDE SEQUENCE</scope>
    <source>
        <strain evidence="1">CHB12</strain>
    </source>
</reference>
<evidence type="ECO:0000313" key="5">
    <source>
        <dbReference type="Proteomes" id="UP000232722"/>
    </source>
</evidence>
<dbReference type="VEuPathDB" id="FungiDB:FUN_007698"/>
<sequence>MAAIPMIQHSNIRMNECKFFHYAPHDDKFYHIICQIILQGSVFLDDRNYDHGFFYNHINSTANYYVTCKVLPHSWIINTLNKKIYGIDIDINNLERKEFLSLNQKLDLEQDLKQILPSLLTQNHIPNKEIKMNSQNLNSSYDDNTQITSITDGRNNFGNGFSQQTRVGYFTNNVINPQQVFNNIPQQIPERLRCNGNTTSFCGNIGNNVMTTQVVSIADNQNNGLLQSTNPFSSSTYAAPQNRVAYHVTSSQRQIDFNNNPREMGLNYYGNRNSFHDNTVHNNTLATQSVLTTDINQNYGNDSQNINRERNFVCTRQQVDLNNNYRDKDSHNGNIGNNITTTQANGMTCDHQDINDIHQVTQLQQQVDLNNNYGNTDSHNGNIGNNVITTQANSMICDHQNISDIHQVAQIQQVDLNNNTDSHNGNIGNNVMTTQANDLICDHDQQDINDIRQVIQLQQQVDSSHVQPQQ</sequence>
<dbReference type="AlphaFoldDB" id="A0A2I1EKG6"/>
<dbReference type="OrthoDB" id="2317990at2759"/>
<reference evidence="2 5" key="2">
    <citation type="submission" date="2017-09" db="EMBL/GenBank/DDBJ databases">
        <title>Extensive intraspecific genome diversity in a model arbuscular mycorrhizal fungus.</title>
        <authorList>
            <person name="Chen E.C."/>
            <person name="Morin E."/>
            <person name="Beaudet D."/>
            <person name="Noel J."/>
            <person name="Ndikumana S."/>
            <person name="Charron P."/>
            <person name="St-Onge C."/>
            <person name="Giorgi J."/>
            <person name="Grigoriev I.V."/>
            <person name="Roux C."/>
            <person name="Martin F.M."/>
            <person name="Corradi N."/>
        </authorList>
    </citation>
    <scope>NUCLEOTIDE SEQUENCE [LARGE SCALE GENOMIC DNA]</scope>
    <source>
        <strain evidence="2 5">A5</strain>
    </source>
</reference>
<comment type="caution">
    <text evidence="1">The sequence shown here is derived from an EMBL/GenBank/DDBJ whole genome shotgun (WGS) entry which is preliminary data.</text>
</comment>
<dbReference type="EMBL" id="LLXH01000891">
    <property type="protein sequence ID" value="PKC62171.1"/>
    <property type="molecule type" value="Genomic_DNA"/>
</dbReference>
<proteinExistence type="predicted"/>
<evidence type="ECO:0000313" key="3">
    <source>
        <dbReference type="EMBL" id="PKC62171.1"/>
    </source>
</evidence>
<evidence type="ECO:0000313" key="1">
    <source>
        <dbReference type="EMBL" id="CAB5378063.1"/>
    </source>
</evidence>
<reference evidence="3 4" key="4">
    <citation type="submission" date="2017-10" db="EMBL/GenBank/DDBJ databases">
        <title>Genome analyses suggest a sexual origin of heterokaryosis in a supposedly ancient asexual fungus.</title>
        <authorList>
            <person name="Corradi N."/>
            <person name="Sedzielewska K."/>
            <person name="Noel J."/>
            <person name="Charron P."/>
            <person name="Farinelli L."/>
            <person name="Marton T."/>
            <person name="Kruger M."/>
            <person name="Pelin A."/>
            <person name="Brachmann A."/>
            <person name="Corradi N."/>
        </authorList>
    </citation>
    <scope>NUCLEOTIDE SEQUENCE [LARGE SCALE GENOMIC DNA]</scope>
    <source>
        <strain evidence="3 4">A1</strain>
    </source>
</reference>
<dbReference type="VEuPathDB" id="FungiDB:RhiirA1_522663"/>